<evidence type="ECO:0000313" key="1">
    <source>
        <dbReference type="EMBL" id="EMI55519.1"/>
    </source>
</evidence>
<dbReference type="Proteomes" id="UP000011885">
    <property type="component" value="Unassembled WGS sequence"/>
</dbReference>
<organism evidence="1 2">
    <name type="scientific">Rhodopirellula sallentina SM41</name>
    <dbReference type="NCBI Taxonomy" id="1263870"/>
    <lineage>
        <taxon>Bacteria</taxon>
        <taxon>Pseudomonadati</taxon>
        <taxon>Planctomycetota</taxon>
        <taxon>Planctomycetia</taxon>
        <taxon>Pirellulales</taxon>
        <taxon>Pirellulaceae</taxon>
        <taxon>Rhodopirellula</taxon>
    </lineage>
</organism>
<evidence type="ECO:0000313" key="2">
    <source>
        <dbReference type="Proteomes" id="UP000011885"/>
    </source>
</evidence>
<proteinExistence type="predicted"/>
<sequence>MAQTDFETLTLHFDRPVSGRTDREYFKIIIHHSGTVRVEIGRFTYYGFWQQIPNIVKIDVVVKDLHDTEDDAHFGSHAFDRGNEQEIVFTRSQKTQGLRGFVGSVIEQIDERFHDQCRRVLGRYD</sequence>
<keyword evidence="2" id="KW-1185">Reference proteome</keyword>
<gene>
    <name evidence="1" type="ORF">RSSM_03044</name>
</gene>
<dbReference type="AlphaFoldDB" id="M5U2K9"/>
<comment type="caution">
    <text evidence="1">The sequence shown here is derived from an EMBL/GenBank/DDBJ whole genome shotgun (WGS) entry which is preliminary data.</text>
</comment>
<name>M5U2K9_9BACT</name>
<accession>M5U2K9</accession>
<reference evidence="1 2" key="1">
    <citation type="journal article" date="2013" name="Mar. Genomics">
        <title>Expression of sulfatases in Rhodopirellula baltica and the diversity of sulfatases in the genus Rhodopirellula.</title>
        <authorList>
            <person name="Wegner C.E."/>
            <person name="Richter-Heitmann T."/>
            <person name="Klindworth A."/>
            <person name="Klockow C."/>
            <person name="Richter M."/>
            <person name="Achstetter T."/>
            <person name="Glockner F.O."/>
            <person name="Harder J."/>
        </authorList>
    </citation>
    <scope>NUCLEOTIDE SEQUENCE [LARGE SCALE GENOMIC DNA]</scope>
    <source>
        <strain evidence="1 2">SM41</strain>
    </source>
</reference>
<protein>
    <submittedName>
        <fullName evidence="1">Uncharacterized protein</fullName>
    </submittedName>
</protein>
<dbReference type="EMBL" id="ANOH01000212">
    <property type="protein sequence ID" value="EMI55519.1"/>
    <property type="molecule type" value="Genomic_DNA"/>
</dbReference>